<dbReference type="EMBL" id="VWXC01000013">
    <property type="protein sequence ID" value="NIG20528.1"/>
    <property type="molecule type" value="Genomic_DNA"/>
</dbReference>
<evidence type="ECO:0000313" key="2">
    <source>
        <dbReference type="Proteomes" id="UP001515780"/>
    </source>
</evidence>
<dbReference type="Proteomes" id="UP001515780">
    <property type="component" value="Unassembled WGS sequence"/>
</dbReference>
<dbReference type="RefSeq" id="WP_166934817.1">
    <property type="nucleotide sequence ID" value="NZ_VWXC01000013.1"/>
</dbReference>
<comment type="caution">
    <text evidence="1">The sequence shown here is derived from an EMBL/GenBank/DDBJ whole genome shotgun (WGS) entry which is preliminary data.</text>
</comment>
<reference evidence="1 2" key="1">
    <citation type="journal article" date="2019" name="bioRxiv">
        <title>Bacteria contribute to plant secondary compound degradation in a generalist herbivore system.</title>
        <authorList>
            <person name="Francoeur C.B."/>
            <person name="Khadempour L."/>
            <person name="Moreira-Soto R.D."/>
            <person name="Gotting K."/>
            <person name="Book A.J."/>
            <person name="Pinto-Tomas A.A."/>
            <person name="Keefover-Ring K."/>
            <person name="Currie C.R."/>
        </authorList>
    </citation>
    <scope>NUCLEOTIDE SEQUENCE [LARGE SCALE GENOMIC DNA]</scope>
    <source>
        <strain evidence="1">Al-1710</strain>
    </source>
</reference>
<gene>
    <name evidence="1" type="ORF">F3J37_17785</name>
</gene>
<dbReference type="PROSITE" id="PS51257">
    <property type="entry name" value="PROKAR_LIPOPROTEIN"/>
    <property type="match status" value="1"/>
</dbReference>
<sequence length="118" mass="13114">MRRMFFVSCITVLAGCTSAGHFKEMKMSKYDSNTNYGIVNKTDGFGVQVDYSRYQFEPESDSVAIACKSQVTAIAFEHAKDIGREIKPINEQAVRISLGRNGLLGLTSCNAYAEAEWK</sequence>
<protein>
    <recommendedName>
        <fullName evidence="3">Lipoprotein</fullName>
    </recommendedName>
</protein>
<proteinExistence type="predicted"/>
<evidence type="ECO:0000313" key="1">
    <source>
        <dbReference type="EMBL" id="NIG20528.1"/>
    </source>
</evidence>
<evidence type="ECO:0008006" key="3">
    <source>
        <dbReference type="Google" id="ProtNLM"/>
    </source>
</evidence>
<keyword evidence="2" id="KW-1185">Reference proteome</keyword>
<name>A0ABX0RSF0_9GAMM</name>
<organism evidence="1 2">
    <name type="scientific">Candidatus Pantoea communis</name>
    <dbReference type="NCBI Taxonomy" id="2608354"/>
    <lineage>
        <taxon>Bacteria</taxon>
        <taxon>Pseudomonadati</taxon>
        <taxon>Pseudomonadota</taxon>
        <taxon>Gammaproteobacteria</taxon>
        <taxon>Enterobacterales</taxon>
        <taxon>Erwiniaceae</taxon>
        <taxon>Pantoea</taxon>
    </lineage>
</organism>
<accession>A0ABX0RSF0</accession>